<dbReference type="Pfam" id="PF00126">
    <property type="entry name" value="HTH_1"/>
    <property type="match status" value="1"/>
</dbReference>
<dbReference type="InterPro" id="IPR000847">
    <property type="entry name" value="LysR_HTH_N"/>
</dbReference>
<evidence type="ECO:0000313" key="2">
    <source>
        <dbReference type="EMBL" id="MCO1336083.1"/>
    </source>
</evidence>
<dbReference type="Proteomes" id="UP001139028">
    <property type="component" value="Unassembled WGS sequence"/>
</dbReference>
<feature type="domain" description="HTH lysR-type" evidence="1">
    <location>
        <begin position="18"/>
        <end position="48"/>
    </location>
</feature>
<accession>A0A9X2EUG3</accession>
<gene>
    <name evidence="2" type="ORF">MO867_17265</name>
</gene>
<reference evidence="2" key="1">
    <citation type="journal article" date="2022" name="Arch. Microbiol.">
        <title>Microbulbifer okhotskensis sp. nov., isolated from a deep bottom sediment of the Okhotsk Sea.</title>
        <authorList>
            <person name="Romanenko L."/>
            <person name="Kurilenko V."/>
            <person name="Otstavnykh N."/>
            <person name="Velansky P."/>
            <person name="Isaeva M."/>
            <person name="Mikhailov V."/>
        </authorList>
    </citation>
    <scope>NUCLEOTIDE SEQUENCE</scope>
    <source>
        <strain evidence="2">OS29</strain>
    </source>
</reference>
<evidence type="ECO:0000259" key="1">
    <source>
        <dbReference type="Pfam" id="PF00126"/>
    </source>
</evidence>
<comment type="caution">
    <text evidence="2">The sequence shown here is derived from an EMBL/GenBank/DDBJ whole genome shotgun (WGS) entry which is preliminary data.</text>
</comment>
<name>A0A9X2EUG3_9GAMM</name>
<dbReference type="EMBL" id="JALBWM010000103">
    <property type="protein sequence ID" value="MCO1336083.1"/>
    <property type="molecule type" value="Genomic_DNA"/>
</dbReference>
<dbReference type="RefSeq" id="WP_252471453.1">
    <property type="nucleotide sequence ID" value="NZ_JALBWM010000103.1"/>
</dbReference>
<dbReference type="AlphaFoldDB" id="A0A9X2EUG3"/>
<dbReference type="Gene3D" id="1.10.10.10">
    <property type="entry name" value="Winged helix-like DNA-binding domain superfamily/Winged helix DNA-binding domain"/>
    <property type="match status" value="1"/>
</dbReference>
<evidence type="ECO:0000313" key="3">
    <source>
        <dbReference type="Proteomes" id="UP001139028"/>
    </source>
</evidence>
<protein>
    <submittedName>
        <fullName evidence="2">LysR family transcriptional regulator</fullName>
    </submittedName>
</protein>
<organism evidence="2 3">
    <name type="scientific">Microbulbifer okhotskensis</name>
    <dbReference type="NCBI Taxonomy" id="2926617"/>
    <lineage>
        <taxon>Bacteria</taxon>
        <taxon>Pseudomonadati</taxon>
        <taxon>Pseudomonadota</taxon>
        <taxon>Gammaproteobacteria</taxon>
        <taxon>Cellvibrionales</taxon>
        <taxon>Microbulbiferaceae</taxon>
        <taxon>Microbulbifer</taxon>
    </lineage>
</organism>
<dbReference type="InterPro" id="IPR036388">
    <property type="entry name" value="WH-like_DNA-bd_sf"/>
</dbReference>
<sequence length="284" mass="32448">MSLLEFAKTEGEKRKCRAFEECGSVNAAARKLGITHPPVSRTITELKRRQALKDGSQHLNHQKVPEGFEIKGASIYFPKTETTPAFWLKNQQDIQKQQVAMEAFAQTYIEDLPPIETPVEPQGDLDTDTIPWIQIGDGHLGMLAHEAEVGHNFDLKIAERELVTAIEILVDRAPNCERCVIQDLGDMTHYETFSAKTESSGHDLDFDSRYQRMIHTYARVMRSIVEKALSKFKYVDVIVNQGNHSRSNDVWMRVFLKHVYHHTDRLRVLDNASFSFPTAWAIPL</sequence>
<keyword evidence="3" id="KW-1185">Reference proteome</keyword>
<dbReference type="GO" id="GO:0003700">
    <property type="term" value="F:DNA-binding transcription factor activity"/>
    <property type="evidence" value="ECO:0007669"/>
    <property type="project" value="InterPro"/>
</dbReference>
<proteinExistence type="predicted"/>